<evidence type="ECO:0000313" key="1">
    <source>
        <dbReference type="EMBL" id="KAF6330344.1"/>
    </source>
</evidence>
<dbReference type="AlphaFoldDB" id="A0A7J7VYT4"/>
<name>A0A7J7VYT4_MYOMY</name>
<protein>
    <submittedName>
        <fullName evidence="1">Uncharacterized protein</fullName>
    </submittedName>
</protein>
<proteinExistence type="predicted"/>
<reference evidence="1 2" key="1">
    <citation type="journal article" date="2020" name="Nature">
        <title>Six reference-quality genomes reveal evolution of bat adaptations.</title>
        <authorList>
            <person name="Jebb D."/>
            <person name="Huang Z."/>
            <person name="Pippel M."/>
            <person name="Hughes G.M."/>
            <person name="Lavrichenko K."/>
            <person name="Devanna P."/>
            <person name="Winkler S."/>
            <person name="Jermiin L.S."/>
            <person name="Skirmuntt E.C."/>
            <person name="Katzourakis A."/>
            <person name="Burkitt-Gray L."/>
            <person name="Ray D.A."/>
            <person name="Sullivan K.A.M."/>
            <person name="Roscito J.G."/>
            <person name="Kirilenko B.M."/>
            <person name="Davalos L.M."/>
            <person name="Corthals A.P."/>
            <person name="Power M.L."/>
            <person name="Jones G."/>
            <person name="Ransome R.D."/>
            <person name="Dechmann D.K.N."/>
            <person name="Locatelli A.G."/>
            <person name="Puechmaille S.J."/>
            <person name="Fedrigo O."/>
            <person name="Jarvis E.D."/>
            <person name="Hiller M."/>
            <person name="Vernes S.C."/>
            <person name="Myers E.W."/>
            <person name="Teeling E.C."/>
        </authorList>
    </citation>
    <scope>NUCLEOTIDE SEQUENCE [LARGE SCALE GENOMIC DNA]</scope>
    <source>
        <strain evidence="1">MMyoMyo1</strain>
        <tissue evidence="1">Flight muscle</tissue>
    </source>
</reference>
<sequence>MFSVLPKLHASRVYQSPVLMGPGKHYLQMGSKEQQAHTLYISLVHISRLPRQTSLTQHKLKDKIIKNVKITTAEHSTKHSTLLGTICASYIPMELAQHVCVETTNTAILHFIFVLQFYPHLTSWEIYKMQCDILRSLTT</sequence>
<dbReference type="Proteomes" id="UP000527355">
    <property type="component" value="Unassembled WGS sequence"/>
</dbReference>
<dbReference type="EMBL" id="JABWUV010000009">
    <property type="protein sequence ID" value="KAF6330344.1"/>
    <property type="molecule type" value="Genomic_DNA"/>
</dbReference>
<gene>
    <name evidence="1" type="ORF">mMyoMyo1_012334</name>
</gene>
<accession>A0A7J7VYT4</accession>
<comment type="caution">
    <text evidence="1">The sequence shown here is derived from an EMBL/GenBank/DDBJ whole genome shotgun (WGS) entry which is preliminary data.</text>
</comment>
<evidence type="ECO:0000313" key="2">
    <source>
        <dbReference type="Proteomes" id="UP000527355"/>
    </source>
</evidence>
<organism evidence="1 2">
    <name type="scientific">Myotis myotis</name>
    <name type="common">Greater mouse-eared bat</name>
    <name type="synonym">Vespertilio myotis</name>
    <dbReference type="NCBI Taxonomy" id="51298"/>
    <lineage>
        <taxon>Eukaryota</taxon>
        <taxon>Metazoa</taxon>
        <taxon>Chordata</taxon>
        <taxon>Craniata</taxon>
        <taxon>Vertebrata</taxon>
        <taxon>Euteleostomi</taxon>
        <taxon>Mammalia</taxon>
        <taxon>Eutheria</taxon>
        <taxon>Laurasiatheria</taxon>
        <taxon>Chiroptera</taxon>
        <taxon>Yangochiroptera</taxon>
        <taxon>Vespertilionidae</taxon>
        <taxon>Myotis</taxon>
    </lineage>
</organism>
<keyword evidence="2" id="KW-1185">Reference proteome</keyword>